<evidence type="ECO:0000256" key="10">
    <source>
        <dbReference type="ARBA" id="ARBA00023136"/>
    </source>
</evidence>
<keyword evidence="11 14" id="KW-1015">Disulfide bond</keyword>
<dbReference type="RefSeq" id="WP_091711558.1">
    <property type="nucleotide sequence ID" value="NZ_FOSH01000002.1"/>
</dbReference>
<organism evidence="16 17">
    <name type="scientific">Methylophaga sulfidovorans</name>
    <dbReference type="NCBI Taxonomy" id="45496"/>
    <lineage>
        <taxon>Bacteria</taxon>
        <taxon>Pseudomonadati</taxon>
        <taxon>Pseudomonadota</taxon>
        <taxon>Gammaproteobacteria</taxon>
        <taxon>Thiotrichales</taxon>
        <taxon>Piscirickettsiaceae</taxon>
        <taxon>Methylophaga</taxon>
    </lineage>
</organism>
<accession>A0A1I3UZQ1</accession>
<keyword evidence="6 14" id="KW-0812">Transmembrane</keyword>
<keyword evidence="13 14" id="KW-0676">Redox-active center</keyword>
<keyword evidence="5" id="KW-0997">Cell inner membrane</keyword>
<name>A0A1I3UZQ1_9GAMM</name>
<keyword evidence="4 14" id="KW-1003">Cell membrane</keyword>
<feature type="transmembrane region" description="Helical" evidence="15">
    <location>
        <begin position="38"/>
        <end position="56"/>
    </location>
</feature>
<dbReference type="GO" id="GO:0009055">
    <property type="term" value="F:electron transfer activity"/>
    <property type="evidence" value="ECO:0007669"/>
    <property type="project" value="UniProtKB-UniRule"/>
</dbReference>
<comment type="subcellular location">
    <subcellularLocation>
        <location evidence="1">Cell inner membrane</location>
        <topology evidence="1">Multi-pass membrane protein</topology>
    </subcellularLocation>
    <subcellularLocation>
        <location evidence="14">Cell membrane</location>
        <topology evidence="14">Multi-pass membrane protein</topology>
    </subcellularLocation>
</comment>
<keyword evidence="8 14" id="KW-1133">Transmembrane helix</keyword>
<dbReference type="STRING" id="45496.SAMN04488079_102176"/>
<dbReference type="InterPro" id="IPR003752">
    <property type="entry name" value="DiS_bond_form_DsbB/BdbC"/>
</dbReference>
<keyword evidence="10 14" id="KW-0472">Membrane</keyword>
<dbReference type="InterPro" id="IPR050183">
    <property type="entry name" value="DsbB"/>
</dbReference>
<evidence type="ECO:0000256" key="5">
    <source>
        <dbReference type="ARBA" id="ARBA00022519"/>
    </source>
</evidence>
<comment type="function">
    <text evidence="14">Required for disulfide bond formation in some periplasmic proteins. Acts by oxidizing the DsbA protein.</text>
</comment>
<evidence type="ECO:0000313" key="17">
    <source>
        <dbReference type="Proteomes" id="UP000198924"/>
    </source>
</evidence>
<evidence type="ECO:0000256" key="4">
    <source>
        <dbReference type="ARBA" id="ARBA00022475"/>
    </source>
</evidence>
<dbReference type="HAMAP" id="MF_00286">
    <property type="entry name" value="DsbB"/>
    <property type="match status" value="1"/>
</dbReference>
<dbReference type="GO" id="GO:0006457">
    <property type="term" value="P:protein folding"/>
    <property type="evidence" value="ECO:0007669"/>
    <property type="project" value="InterPro"/>
</dbReference>
<proteinExistence type="inferred from homology"/>
<evidence type="ECO:0000256" key="12">
    <source>
        <dbReference type="ARBA" id="ARBA00023186"/>
    </source>
</evidence>
<dbReference type="GO" id="GO:0005886">
    <property type="term" value="C:plasma membrane"/>
    <property type="evidence" value="ECO:0007669"/>
    <property type="project" value="UniProtKB-SubCell"/>
</dbReference>
<feature type="disulfide bond" description="Redox-active" evidence="14">
    <location>
        <begin position="34"/>
        <end position="37"/>
    </location>
</feature>
<comment type="similarity">
    <text evidence="2 14">Belongs to the DsbB family.</text>
</comment>
<keyword evidence="17" id="KW-1185">Reference proteome</keyword>
<dbReference type="Pfam" id="PF02600">
    <property type="entry name" value="DsbB"/>
    <property type="match status" value="1"/>
</dbReference>
<evidence type="ECO:0000256" key="13">
    <source>
        <dbReference type="ARBA" id="ARBA00023284"/>
    </source>
</evidence>
<sequence>MNSFRGVFLVGFLACLSMLLIAGYFQFIEHLEPCPLCILQRVMVLVAGVFFLIGAIHNPVTSGRRVYGFLVFFAAGIGAAISARHVWIQNLPEDQVPSCGPGLNFILENFPLSQAVDMVLRGSGECADVLWTFLNLSIPAWTFIAFIVMCLMGLKLLFGHHKHPDFI</sequence>
<dbReference type="OrthoDB" id="3711263at2"/>
<evidence type="ECO:0000256" key="7">
    <source>
        <dbReference type="ARBA" id="ARBA00022982"/>
    </source>
</evidence>
<evidence type="ECO:0000256" key="15">
    <source>
        <dbReference type="SAM" id="Phobius"/>
    </source>
</evidence>
<evidence type="ECO:0000256" key="8">
    <source>
        <dbReference type="ARBA" id="ARBA00022989"/>
    </source>
</evidence>
<protein>
    <recommendedName>
        <fullName evidence="14">Disulfide bond formation protein B</fullName>
    </recommendedName>
    <alternativeName>
        <fullName evidence="14">Disulfide oxidoreductase</fullName>
    </alternativeName>
</protein>
<dbReference type="PANTHER" id="PTHR36570:SF3">
    <property type="entry name" value="DISULFIDE BOND FORMATION PROTEIN B"/>
    <property type="match status" value="1"/>
</dbReference>
<evidence type="ECO:0000256" key="6">
    <source>
        <dbReference type="ARBA" id="ARBA00022692"/>
    </source>
</evidence>
<dbReference type="Gene3D" id="1.20.1550.10">
    <property type="entry name" value="DsbB-like"/>
    <property type="match status" value="1"/>
</dbReference>
<feature type="topological domain" description="Periplasmic" evidence="14">
    <location>
        <begin position="25"/>
        <end position="42"/>
    </location>
</feature>
<feature type="transmembrane region" description="Helical" evidence="15">
    <location>
        <begin position="138"/>
        <end position="158"/>
    </location>
</feature>
<evidence type="ECO:0000256" key="9">
    <source>
        <dbReference type="ARBA" id="ARBA00023002"/>
    </source>
</evidence>
<feature type="topological domain" description="Cytoplasmic" evidence="14">
    <location>
        <begin position="160"/>
        <end position="167"/>
    </location>
</feature>
<dbReference type="PANTHER" id="PTHR36570">
    <property type="entry name" value="DISULFIDE BOND FORMATION PROTEIN B"/>
    <property type="match status" value="1"/>
</dbReference>
<feature type="transmembrane region" description="Helical" evidence="15">
    <location>
        <begin position="68"/>
        <end position="88"/>
    </location>
</feature>
<dbReference type="EMBL" id="FOSH01000002">
    <property type="protein sequence ID" value="SFJ88445.1"/>
    <property type="molecule type" value="Genomic_DNA"/>
</dbReference>
<evidence type="ECO:0000256" key="14">
    <source>
        <dbReference type="HAMAP-Rule" id="MF_00286"/>
    </source>
</evidence>
<evidence type="ECO:0000256" key="1">
    <source>
        <dbReference type="ARBA" id="ARBA00004429"/>
    </source>
</evidence>
<keyword evidence="7 14" id="KW-0249">Electron transport</keyword>
<comment type="caution">
    <text evidence="14">Lacks conserved residue(s) required for the propagation of feature annotation.</text>
</comment>
<keyword evidence="12 14" id="KW-0143">Chaperone</keyword>
<dbReference type="Proteomes" id="UP000198924">
    <property type="component" value="Unassembled WGS sequence"/>
</dbReference>
<evidence type="ECO:0000256" key="2">
    <source>
        <dbReference type="ARBA" id="ARBA00008823"/>
    </source>
</evidence>
<reference evidence="17" key="1">
    <citation type="submission" date="2016-10" db="EMBL/GenBank/DDBJ databases">
        <authorList>
            <person name="Varghese N."/>
            <person name="Submissions S."/>
        </authorList>
    </citation>
    <scope>NUCLEOTIDE SEQUENCE [LARGE SCALE GENOMIC DNA]</scope>
    <source>
        <strain evidence="17">DSM 11578</strain>
    </source>
</reference>
<evidence type="ECO:0000313" key="16">
    <source>
        <dbReference type="EMBL" id="SFJ88445.1"/>
    </source>
</evidence>
<gene>
    <name evidence="14" type="primary">dsbB</name>
    <name evidence="16" type="ORF">SAMN04488079_102176</name>
</gene>
<evidence type="ECO:0000256" key="3">
    <source>
        <dbReference type="ARBA" id="ARBA00022448"/>
    </source>
</evidence>
<dbReference type="InterPro" id="IPR022920">
    <property type="entry name" value="Disulphide_bond_form_DsbB"/>
</dbReference>
<keyword evidence="9 14" id="KW-0560">Oxidoreductase</keyword>
<dbReference type="InterPro" id="IPR023380">
    <property type="entry name" value="DsbB-like_sf"/>
</dbReference>
<dbReference type="AlphaFoldDB" id="A0A1I3UZQ1"/>
<feature type="topological domain" description="Cytoplasmic" evidence="14">
    <location>
        <begin position="60"/>
        <end position="65"/>
    </location>
</feature>
<dbReference type="GO" id="GO:0015035">
    <property type="term" value="F:protein-disulfide reductase activity"/>
    <property type="evidence" value="ECO:0007669"/>
    <property type="project" value="UniProtKB-UniRule"/>
</dbReference>
<evidence type="ECO:0000256" key="11">
    <source>
        <dbReference type="ARBA" id="ARBA00023157"/>
    </source>
</evidence>
<dbReference type="SUPFAM" id="SSF158442">
    <property type="entry name" value="DsbB-like"/>
    <property type="match status" value="1"/>
</dbReference>
<feature type="transmembrane region" description="Helical" evidence="15">
    <location>
        <begin position="7"/>
        <end position="26"/>
    </location>
</feature>
<feature type="topological domain" description="Cytoplasmic" evidence="14">
    <location>
        <begin position="1"/>
        <end position="7"/>
    </location>
</feature>
<keyword evidence="3 14" id="KW-0813">Transport</keyword>